<dbReference type="SUPFAM" id="SSF48403">
    <property type="entry name" value="Ankyrin repeat"/>
    <property type="match status" value="3"/>
</dbReference>
<dbReference type="InterPro" id="IPR051165">
    <property type="entry name" value="Multifunctional_ANK_Repeat"/>
</dbReference>
<keyword evidence="2" id="KW-0040">ANK repeat</keyword>
<dbReference type="Gene3D" id="1.25.40.20">
    <property type="entry name" value="Ankyrin repeat-containing domain"/>
    <property type="match status" value="4"/>
</dbReference>
<evidence type="ECO:0000313" key="3">
    <source>
        <dbReference type="EMBL" id="KAF4472609.1"/>
    </source>
</evidence>
<keyword evidence="4" id="KW-1185">Reference proteome</keyword>
<dbReference type="SMART" id="SM00248">
    <property type="entry name" value="ANK"/>
    <property type="match status" value="11"/>
</dbReference>
<dbReference type="InterPro" id="IPR002110">
    <property type="entry name" value="Ankyrin_rpt"/>
</dbReference>
<keyword evidence="1" id="KW-0677">Repeat</keyword>
<accession>A0A8H4PH32</accession>
<evidence type="ECO:0000313" key="4">
    <source>
        <dbReference type="Proteomes" id="UP000554235"/>
    </source>
</evidence>
<evidence type="ECO:0000256" key="2">
    <source>
        <dbReference type="ARBA" id="ARBA00023043"/>
    </source>
</evidence>
<gene>
    <name evidence="3" type="ORF">FALBO_476</name>
</gene>
<evidence type="ECO:0000256" key="1">
    <source>
        <dbReference type="ARBA" id="ARBA00022737"/>
    </source>
</evidence>
<dbReference type="OrthoDB" id="3182339at2759"/>
<dbReference type="PANTHER" id="PTHR24123">
    <property type="entry name" value="ANKYRIN REPEAT-CONTAINING"/>
    <property type="match status" value="1"/>
</dbReference>
<dbReference type="Proteomes" id="UP000554235">
    <property type="component" value="Unassembled WGS sequence"/>
</dbReference>
<dbReference type="EMBL" id="JAADYS010000057">
    <property type="protein sequence ID" value="KAF4472609.1"/>
    <property type="molecule type" value="Genomic_DNA"/>
</dbReference>
<organism evidence="3 4">
    <name type="scientific">Fusarium albosuccineum</name>
    <dbReference type="NCBI Taxonomy" id="1237068"/>
    <lineage>
        <taxon>Eukaryota</taxon>
        <taxon>Fungi</taxon>
        <taxon>Dikarya</taxon>
        <taxon>Ascomycota</taxon>
        <taxon>Pezizomycotina</taxon>
        <taxon>Sordariomycetes</taxon>
        <taxon>Hypocreomycetidae</taxon>
        <taxon>Hypocreales</taxon>
        <taxon>Nectriaceae</taxon>
        <taxon>Fusarium</taxon>
        <taxon>Fusarium decemcellulare species complex</taxon>
    </lineage>
</organism>
<dbReference type="InterPro" id="IPR036770">
    <property type="entry name" value="Ankyrin_rpt-contain_sf"/>
</dbReference>
<protein>
    <submittedName>
        <fullName evidence="3">Uncharacterized protein</fullName>
    </submittedName>
</protein>
<name>A0A8H4PH32_9HYPO</name>
<sequence>MTDNRRIEWFLGRAGLVPPQKVLPLVEPPAQDYQPFSTSNRDAARRLLVQQRTKEPGYKPPEQQKRNLFRTKQQKEEVANQSNWTFTKHEVAKALDELLSQPSLPAAGVGQALLLYTTLTSLDELWGHFHDAQLERKMKKNRMASGGFYHAELSWLDKATSHDNIDYIQLLCQTRVSQGALDRAFGIALSKSSIAGMKLLLSFGAVATSYHAYISEHFIHRNLELVKLLLSAPDAMRTEIWLECLQQEVARAQSGRKFSLDTLLLCLGNRSDLVSEDLLIATLGLQNLEATAVVLAYAGSNDRFFGIRQRVCEIASAIQDGGLKLAFLTLLAESGLVGDCLALREELIDNVRARRLPLVQLLIGAGVCVDANPHNALKWAVSQLDPSILEMVRLGVFSSPISSALNYVSPSISETDMIRFMNIFGPMGVEGESLNRHLVRAVRNKQIKLVETLLHYGASVEYDHVAAIRTALTATDFDILSLLLQGDCLPTTLTAAVPCAMGLVSRPDRLRAMKALLEKGILSQELVVPVQQLASESGEMDLDLLRLLLEHEAPVDVGDDADSNPILLVTNRGDMSALEMLCKAGPRPQTLSAAVPIAFNRIETAGYESYDVALKMITLLLQKGATGPPVDQTLLDATEKDGWREIVRTLLQNGADANHAAGASYISAIEKRDIGLLEILCHGCPPTESSLEKAFLTCIDPRHYNLQILEVVLSSEHSPAVLNASWGIGELLKDHPNLTDIVPCLLAHGLDVNVENGLLLCFAVGIQNVELLTAILVANSDTASLTAAFQAATKMKSREVQLRILKLLLEKAASAEIGQSEALLGETKAALGGDLDGLQLLLHHKASVDFDDGKALQEAAVAGIPTVLYKLLLAGASKATIEKAFTAATTSSLHPEIKYDIIKSLLTIGGNLSADVVSDALAECISTHPDDAKLPELLLTFGAKANLDMLKTALASSPPNVFKLLVDGLAETATAQKMFMHVRKFEMDAGKRYTAYSCLVGKGIQSHELSEALLHYVETHPGNFVIPKLLLENGAEVNYKEGAIFTAAFKSKELKIVRTLCQYLVKNTDEKTASLSFDYVTEQKSIDPDVRLEIYTDLLKFNISKESLYKALVSALEHDSFNHLVVQLLLEQGVDPNQEEARCFALACHKASVAKFRALAKYADIKVVLPALMKQIKSEFKIAGWFRILFEELPKGTRIEKQDDLLFQCMRTYPKGTMLLDFLLKNGVSASAKTTLPFRKKPDPEESTALMWAIASSHGIDNKVIIRLLSEENAALPMFCTAKTHLSAVFLCLLDKSRTPVLQALLDLKTADVMNSTISGATFSKIAVAKKPKRELQALFEEEDEMSPREAALFLGNLDAFKLISKHDLPNDGTLHLAALLALPDFVTWLLETHDPNFASEDYGFMVPLAMACFSKPFPWCSVANAEAAWGNRVKETMKILIPKTTSAWRYRQKLVLHLALENGPEVTKALIEALDVRHEADKEKTYLYTDKTGMHYSPCEYVRTFLEAGDKEKNKLVACLEKHGLK</sequence>
<comment type="caution">
    <text evidence="3">The sequence shown here is derived from an EMBL/GenBank/DDBJ whole genome shotgun (WGS) entry which is preliminary data.</text>
</comment>
<reference evidence="3 4" key="1">
    <citation type="submission" date="2020-01" db="EMBL/GenBank/DDBJ databases">
        <title>Identification and distribution of gene clusters putatively required for synthesis of sphingolipid metabolism inhibitors in phylogenetically diverse species of the filamentous fungus Fusarium.</title>
        <authorList>
            <person name="Kim H.-S."/>
            <person name="Busman M."/>
            <person name="Brown D.W."/>
            <person name="Divon H."/>
            <person name="Uhlig S."/>
            <person name="Proctor R.H."/>
        </authorList>
    </citation>
    <scope>NUCLEOTIDE SEQUENCE [LARGE SCALE GENOMIC DNA]</scope>
    <source>
        <strain evidence="3 4">NRRL 20459</strain>
    </source>
</reference>
<dbReference type="PANTHER" id="PTHR24123:SF138">
    <property type="entry name" value="NACHT DOMAIN-CONTAINING PROTEIN"/>
    <property type="match status" value="1"/>
</dbReference>
<proteinExistence type="predicted"/>